<accession>A0ABT5YU48</accession>
<evidence type="ECO:0000256" key="1">
    <source>
        <dbReference type="SAM" id="SignalP"/>
    </source>
</evidence>
<organism evidence="3 4">
    <name type="scientific">Streptantibioticus ferralitis</name>
    <dbReference type="NCBI Taxonomy" id="236510"/>
    <lineage>
        <taxon>Bacteria</taxon>
        <taxon>Bacillati</taxon>
        <taxon>Actinomycetota</taxon>
        <taxon>Actinomycetes</taxon>
        <taxon>Kitasatosporales</taxon>
        <taxon>Streptomycetaceae</taxon>
        <taxon>Streptantibioticus</taxon>
    </lineage>
</organism>
<dbReference type="Proteomes" id="UP001220022">
    <property type="component" value="Unassembled WGS sequence"/>
</dbReference>
<proteinExistence type="predicted"/>
<dbReference type="EMBL" id="JARHTQ010000002">
    <property type="protein sequence ID" value="MDF2255013.1"/>
    <property type="molecule type" value="Genomic_DNA"/>
</dbReference>
<keyword evidence="4" id="KW-1185">Reference proteome</keyword>
<evidence type="ECO:0000259" key="2">
    <source>
        <dbReference type="Pfam" id="PF14016"/>
    </source>
</evidence>
<evidence type="ECO:0000313" key="4">
    <source>
        <dbReference type="Proteomes" id="UP001220022"/>
    </source>
</evidence>
<protein>
    <submittedName>
        <fullName evidence="3">DUF4232 domain-containing protein</fullName>
    </submittedName>
</protein>
<dbReference type="RefSeq" id="WP_275808510.1">
    <property type="nucleotide sequence ID" value="NZ_BAAANM010000012.1"/>
</dbReference>
<dbReference type="Pfam" id="PF14016">
    <property type="entry name" value="DUF4232"/>
    <property type="match status" value="1"/>
</dbReference>
<comment type="caution">
    <text evidence="3">The sequence shown here is derived from an EMBL/GenBank/DDBJ whole genome shotgun (WGS) entry which is preliminary data.</text>
</comment>
<feature type="chain" id="PRO_5045171934" evidence="1">
    <location>
        <begin position="20"/>
        <end position="178"/>
    </location>
</feature>
<evidence type="ECO:0000313" key="3">
    <source>
        <dbReference type="EMBL" id="MDF2255013.1"/>
    </source>
</evidence>
<feature type="signal peptide" evidence="1">
    <location>
        <begin position="1"/>
        <end position="19"/>
    </location>
</feature>
<gene>
    <name evidence="3" type="ORF">P2L57_04485</name>
</gene>
<reference evidence="3 4" key="1">
    <citation type="submission" date="2023-03" db="EMBL/GenBank/DDBJ databases">
        <title>Draft genome sequence of type strain Streptomyces ferralitis JCM 14344.</title>
        <authorList>
            <person name="Klaysubun C."/>
            <person name="Duangmal K."/>
        </authorList>
    </citation>
    <scope>NUCLEOTIDE SEQUENCE [LARGE SCALE GENOMIC DNA]</scope>
    <source>
        <strain evidence="3 4">JCM 14344</strain>
    </source>
</reference>
<name>A0ABT5YU48_9ACTN</name>
<keyword evidence="1" id="KW-0732">Signal</keyword>
<sequence>MMRSTARKTAAAAAGIALAAGTVLTTAEVASAAPAAPAATCTTSALHASLVDKGSQVGMSHIGKVLVLKNTSGRTCALRGYPGLRLENGRHQPQTTHTHWGGTYFVPDPGTKTIALRPGQSAEADLAWADADAPRMVHAGYLELTPPGSRTHLTIPFKNVVTNGDLSVTAFARSVKVS</sequence>
<feature type="domain" description="DUF4232" evidence="2">
    <location>
        <begin position="41"/>
        <end position="171"/>
    </location>
</feature>
<dbReference type="InterPro" id="IPR025326">
    <property type="entry name" value="DUF4232"/>
</dbReference>